<feature type="domain" description="HTH lysR-type" evidence="5">
    <location>
        <begin position="1"/>
        <end position="58"/>
    </location>
</feature>
<dbReference type="Proteomes" id="UP000256845">
    <property type="component" value="Unassembled WGS sequence"/>
</dbReference>
<evidence type="ECO:0000256" key="1">
    <source>
        <dbReference type="ARBA" id="ARBA00009437"/>
    </source>
</evidence>
<dbReference type="PROSITE" id="PS50931">
    <property type="entry name" value="HTH_LYSR"/>
    <property type="match status" value="1"/>
</dbReference>
<accession>A0A3D9HEX6</accession>
<dbReference type="PANTHER" id="PTHR30126">
    <property type="entry name" value="HTH-TYPE TRANSCRIPTIONAL REGULATOR"/>
    <property type="match status" value="1"/>
</dbReference>
<comment type="caution">
    <text evidence="6">The sequence shown here is derived from an EMBL/GenBank/DDBJ whole genome shotgun (WGS) entry which is preliminary data.</text>
</comment>
<name>A0A3D9HEX6_9PROT</name>
<keyword evidence="4" id="KW-0804">Transcription</keyword>
<keyword evidence="7" id="KW-1185">Reference proteome</keyword>
<dbReference type="InterPro" id="IPR036388">
    <property type="entry name" value="WH-like_DNA-bd_sf"/>
</dbReference>
<dbReference type="AlphaFoldDB" id="A0A3D9HEX6"/>
<evidence type="ECO:0000313" key="7">
    <source>
        <dbReference type="Proteomes" id="UP000256845"/>
    </source>
</evidence>
<dbReference type="InterPro" id="IPR036390">
    <property type="entry name" value="WH_DNA-bd_sf"/>
</dbReference>
<evidence type="ECO:0000259" key="5">
    <source>
        <dbReference type="PROSITE" id="PS50931"/>
    </source>
</evidence>
<evidence type="ECO:0000256" key="2">
    <source>
        <dbReference type="ARBA" id="ARBA00023015"/>
    </source>
</evidence>
<evidence type="ECO:0000256" key="4">
    <source>
        <dbReference type="ARBA" id="ARBA00023163"/>
    </source>
</evidence>
<gene>
    <name evidence="6" type="ORF">DFP90_10822</name>
</gene>
<organism evidence="6 7">
    <name type="scientific">Aestuariispira insulae</name>
    <dbReference type="NCBI Taxonomy" id="1461337"/>
    <lineage>
        <taxon>Bacteria</taxon>
        <taxon>Pseudomonadati</taxon>
        <taxon>Pseudomonadota</taxon>
        <taxon>Alphaproteobacteria</taxon>
        <taxon>Rhodospirillales</taxon>
        <taxon>Kiloniellaceae</taxon>
        <taxon>Aestuariispira</taxon>
    </lineage>
</organism>
<dbReference type="RefSeq" id="WP_115937642.1">
    <property type="nucleotide sequence ID" value="NZ_QRDW01000008.1"/>
</dbReference>
<dbReference type="Pfam" id="PF03466">
    <property type="entry name" value="LysR_substrate"/>
    <property type="match status" value="1"/>
</dbReference>
<dbReference type="Pfam" id="PF00126">
    <property type="entry name" value="HTH_1"/>
    <property type="match status" value="1"/>
</dbReference>
<evidence type="ECO:0000313" key="6">
    <source>
        <dbReference type="EMBL" id="RED48005.1"/>
    </source>
</evidence>
<dbReference type="Gene3D" id="3.40.190.10">
    <property type="entry name" value="Periplasmic binding protein-like II"/>
    <property type="match status" value="1"/>
</dbReference>
<evidence type="ECO:0000256" key="3">
    <source>
        <dbReference type="ARBA" id="ARBA00023125"/>
    </source>
</evidence>
<dbReference type="InterPro" id="IPR005119">
    <property type="entry name" value="LysR_subst-bd"/>
</dbReference>
<dbReference type="OrthoDB" id="9786526at2"/>
<reference evidence="6 7" key="1">
    <citation type="submission" date="2018-07" db="EMBL/GenBank/DDBJ databases">
        <title>Genomic Encyclopedia of Type Strains, Phase III (KMG-III): the genomes of soil and plant-associated and newly described type strains.</title>
        <authorList>
            <person name="Whitman W."/>
        </authorList>
    </citation>
    <scope>NUCLEOTIDE SEQUENCE [LARGE SCALE GENOMIC DNA]</scope>
    <source>
        <strain evidence="6 7">CECT 8488</strain>
    </source>
</reference>
<dbReference type="GO" id="GO:0000976">
    <property type="term" value="F:transcription cis-regulatory region binding"/>
    <property type="evidence" value="ECO:0007669"/>
    <property type="project" value="TreeGrafter"/>
</dbReference>
<keyword evidence="2" id="KW-0805">Transcription regulation</keyword>
<dbReference type="SUPFAM" id="SSF53850">
    <property type="entry name" value="Periplasmic binding protein-like II"/>
    <property type="match status" value="1"/>
</dbReference>
<sequence length="284" mass="31817">MNINYLETFLDVMETRNFNRSAERINVTQSTVSARIRALEEAVRSPLFHRGRFGAEPTAAGFKFLPHATRLRQIWNQARQELALPEGLAASVRLATQPSLRDAFVRDWLAAMRDNHPNIAVYIEADYSPSVLQQLSDGTLDIGVIYIPRALPGLLVENLFTERYLMIGAGPAALSDVTADDYVFIDWSPHFKNRHLELLPHLQATAVSVGLGSMAVDHILERGGCGYFPQRTAQMLVERHGCRIIEEAPVIEQPVYVVVGDQIRETGPVRTALDELYRIAERLG</sequence>
<dbReference type="CDD" id="cd05466">
    <property type="entry name" value="PBP2_LTTR_substrate"/>
    <property type="match status" value="1"/>
</dbReference>
<proteinExistence type="inferred from homology"/>
<dbReference type="SUPFAM" id="SSF46785">
    <property type="entry name" value="Winged helix' DNA-binding domain"/>
    <property type="match status" value="1"/>
</dbReference>
<dbReference type="Gene3D" id="1.10.10.10">
    <property type="entry name" value="Winged helix-like DNA-binding domain superfamily/Winged helix DNA-binding domain"/>
    <property type="match status" value="1"/>
</dbReference>
<dbReference type="EMBL" id="QRDW01000008">
    <property type="protein sequence ID" value="RED48005.1"/>
    <property type="molecule type" value="Genomic_DNA"/>
</dbReference>
<dbReference type="PANTHER" id="PTHR30126:SF21">
    <property type="entry name" value="TRANSCRIPTIONAL REGULATOR-RELATED"/>
    <property type="match status" value="1"/>
</dbReference>
<keyword evidence="3 6" id="KW-0238">DNA-binding</keyword>
<dbReference type="PRINTS" id="PR00039">
    <property type="entry name" value="HTHLYSR"/>
</dbReference>
<dbReference type="GO" id="GO:0003700">
    <property type="term" value="F:DNA-binding transcription factor activity"/>
    <property type="evidence" value="ECO:0007669"/>
    <property type="project" value="InterPro"/>
</dbReference>
<comment type="similarity">
    <text evidence="1">Belongs to the LysR transcriptional regulatory family.</text>
</comment>
<protein>
    <submittedName>
        <fullName evidence="6">DNA-binding transcriptional LysR family regulator</fullName>
    </submittedName>
</protein>
<dbReference type="InterPro" id="IPR000847">
    <property type="entry name" value="LysR_HTH_N"/>
</dbReference>